<evidence type="ECO:0000313" key="2">
    <source>
        <dbReference type="EMBL" id="SFS58753.1"/>
    </source>
</evidence>
<keyword evidence="1" id="KW-0472">Membrane</keyword>
<dbReference type="STRING" id="683125.SAMN05660206_10331"/>
<proteinExistence type="predicted"/>
<feature type="transmembrane region" description="Helical" evidence="1">
    <location>
        <begin position="12"/>
        <end position="35"/>
    </location>
</feature>
<protein>
    <submittedName>
        <fullName evidence="2">Uncharacterized protein</fullName>
    </submittedName>
</protein>
<dbReference type="EMBL" id="FOZZ01000003">
    <property type="protein sequence ID" value="SFS58753.1"/>
    <property type="molecule type" value="Genomic_DNA"/>
</dbReference>
<keyword evidence="1" id="KW-0812">Transmembrane</keyword>
<accession>A0A1I6R257</accession>
<sequence>MTVSKNHTISKIIAKAILRITIILLAIPIIVYFTNRELLPANLNFQSIWSIAAPILLFLLFTALLIVVLRNKFTQVDFNWMFSLCGAFLCAYLLLLYIQSSPLT</sequence>
<feature type="transmembrane region" description="Helical" evidence="1">
    <location>
        <begin position="80"/>
        <end position="98"/>
    </location>
</feature>
<dbReference type="RefSeq" id="WP_093364119.1">
    <property type="nucleotide sequence ID" value="NZ_FOZZ01000003.1"/>
</dbReference>
<keyword evidence="3" id="KW-1185">Reference proteome</keyword>
<name>A0A1I6R257_9SPHI</name>
<evidence type="ECO:0000313" key="3">
    <source>
        <dbReference type="Proteomes" id="UP000198785"/>
    </source>
</evidence>
<dbReference type="OrthoDB" id="713563at2"/>
<reference evidence="2 3" key="1">
    <citation type="submission" date="2016-10" db="EMBL/GenBank/DDBJ databases">
        <authorList>
            <person name="de Groot N.N."/>
        </authorList>
    </citation>
    <scope>NUCLEOTIDE SEQUENCE [LARGE SCALE GENOMIC DNA]</scope>
    <source>
        <strain evidence="2 3">DSM 22789</strain>
    </source>
</reference>
<keyword evidence="1" id="KW-1133">Transmembrane helix</keyword>
<organism evidence="2 3">
    <name type="scientific">Sphingobacterium wenxiniae</name>
    <dbReference type="NCBI Taxonomy" id="683125"/>
    <lineage>
        <taxon>Bacteria</taxon>
        <taxon>Pseudomonadati</taxon>
        <taxon>Bacteroidota</taxon>
        <taxon>Sphingobacteriia</taxon>
        <taxon>Sphingobacteriales</taxon>
        <taxon>Sphingobacteriaceae</taxon>
        <taxon>Sphingobacterium</taxon>
    </lineage>
</organism>
<dbReference type="Proteomes" id="UP000198785">
    <property type="component" value="Unassembled WGS sequence"/>
</dbReference>
<evidence type="ECO:0000256" key="1">
    <source>
        <dbReference type="SAM" id="Phobius"/>
    </source>
</evidence>
<gene>
    <name evidence="2" type="ORF">SAMN05660206_10331</name>
</gene>
<feature type="transmembrane region" description="Helical" evidence="1">
    <location>
        <begin position="47"/>
        <end position="68"/>
    </location>
</feature>
<dbReference type="AlphaFoldDB" id="A0A1I6R257"/>